<evidence type="ECO:0000313" key="3">
    <source>
        <dbReference type="Proteomes" id="UP001529510"/>
    </source>
</evidence>
<sequence>MDLRKGNVAAAGRVIMDVIQAEWEPLSHWELDQRLDRAVEEMIEADLVAQVQEQANALMQASQQENSTPPDQATATPQVSESRKPVKESALQRAHATEVMEANPTVQ</sequence>
<accession>A0ABD0RH58</accession>
<reference evidence="2 3" key="1">
    <citation type="submission" date="2024-05" db="EMBL/GenBank/DDBJ databases">
        <title>Genome sequencing and assembly of Indian major carp, Cirrhinus mrigala (Hamilton, 1822).</title>
        <authorList>
            <person name="Mohindra V."/>
            <person name="Chowdhury L.M."/>
            <person name="Lal K."/>
            <person name="Jena J.K."/>
        </authorList>
    </citation>
    <scope>NUCLEOTIDE SEQUENCE [LARGE SCALE GENOMIC DNA]</scope>
    <source>
        <strain evidence="2">CM1030</strain>
        <tissue evidence="2">Blood</tissue>
    </source>
</reference>
<feature type="region of interest" description="Disordered" evidence="1">
    <location>
        <begin position="58"/>
        <end position="107"/>
    </location>
</feature>
<evidence type="ECO:0000313" key="2">
    <source>
        <dbReference type="EMBL" id="KAL0197801.1"/>
    </source>
</evidence>
<dbReference type="AlphaFoldDB" id="A0ABD0RH58"/>
<proteinExistence type="predicted"/>
<protein>
    <submittedName>
        <fullName evidence="2">Uncharacterized protein</fullName>
    </submittedName>
</protein>
<dbReference type="Proteomes" id="UP001529510">
    <property type="component" value="Unassembled WGS sequence"/>
</dbReference>
<feature type="non-terminal residue" evidence="2">
    <location>
        <position position="107"/>
    </location>
</feature>
<dbReference type="EMBL" id="JAMKFB020000003">
    <property type="protein sequence ID" value="KAL0197801.1"/>
    <property type="molecule type" value="Genomic_DNA"/>
</dbReference>
<evidence type="ECO:0000256" key="1">
    <source>
        <dbReference type="SAM" id="MobiDB-lite"/>
    </source>
</evidence>
<comment type="caution">
    <text evidence="2">The sequence shown here is derived from an EMBL/GenBank/DDBJ whole genome shotgun (WGS) entry which is preliminary data.</text>
</comment>
<gene>
    <name evidence="2" type="ORF">M9458_006341</name>
</gene>
<name>A0ABD0RH58_CIRMR</name>
<organism evidence="2 3">
    <name type="scientific">Cirrhinus mrigala</name>
    <name type="common">Mrigala</name>
    <dbReference type="NCBI Taxonomy" id="683832"/>
    <lineage>
        <taxon>Eukaryota</taxon>
        <taxon>Metazoa</taxon>
        <taxon>Chordata</taxon>
        <taxon>Craniata</taxon>
        <taxon>Vertebrata</taxon>
        <taxon>Euteleostomi</taxon>
        <taxon>Actinopterygii</taxon>
        <taxon>Neopterygii</taxon>
        <taxon>Teleostei</taxon>
        <taxon>Ostariophysi</taxon>
        <taxon>Cypriniformes</taxon>
        <taxon>Cyprinidae</taxon>
        <taxon>Labeoninae</taxon>
        <taxon>Labeonini</taxon>
        <taxon>Cirrhinus</taxon>
    </lineage>
</organism>
<feature type="compositionally biased region" description="Polar residues" evidence="1">
    <location>
        <begin position="58"/>
        <end position="80"/>
    </location>
</feature>
<keyword evidence="3" id="KW-1185">Reference proteome</keyword>